<keyword evidence="2" id="KW-1185">Reference proteome</keyword>
<keyword evidence="1" id="KW-0540">Nuclease</keyword>
<organism evidence="1 2">
    <name type="scientific">Massilia phyllostachyos</name>
    <dbReference type="NCBI Taxonomy" id="2898585"/>
    <lineage>
        <taxon>Bacteria</taxon>
        <taxon>Pseudomonadati</taxon>
        <taxon>Pseudomonadota</taxon>
        <taxon>Betaproteobacteria</taxon>
        <taxon>Burkholderiales</taxon>
        <taxon>Oxalobacteraceae</taxon>
        <taxon>Telluria group</taxon>
        <taxon>Massilia</taxon>
    </lineage>
</organism>
<name>A0ABS8Q2R7_9BURK</name>
<keyword evidence="1" id="KW-0378">Hydrolase</keyword>
<dbReference type="InterPro" id="IPR003615">
    <property type="entry name" value="HNH_nuc"/>
</dbReference>
<dbReference type="RefSeq" id="WP_231057313.1">
    <property type="nucleotide sequence ID" value="NZ_JAJNOC010000001.1"/>
</dbReference>
<evidence type="ECO:0000313" key="2">
    <source>
        <dbReference type="Proteomes" id="UP001179361"/>
    </source>
</evidence>
<keyword evidence="1" id="KW-0255">Endonuclease</keyword>
<protein>
    <submittedName>
        <fullName evidence="1">HNH endonuclease</fullName>
    </submittedName>
</protein>
<proteinExistence type="predicted"/>
<sequence length="112" mass="12994">MPKRQPIPDQSAAALPAADTPCPLCGRALGTVNVDRHHLIPKTFKGKVQFPIHKVCHRKIHSVFTERELLQGYHTWEALRSHEDIRNFIDWVAKKPSGFYTRTYTTNKKKYR</sequence>
<dbReference type="Proteomes" id="UP001179361">
    <property type="component" value="Unassembled WGS sequence"/>
</dbReference>
<comment type="caution">
    <text evidence="1">The sequence shown here is derived from an EMBL/GenBank/DDBJ whole genome shotgun (WGS) entry which is preliminary data.</text>
</comment>
<accession>A0ABS8Q2R7</accession>
<dbReference type="EMBL" id="JAJNOC010000001">
    <property type="protein sequence ID" value="MCD2516034.1"/>
    <property type="molecule type" value="Genomic_DNA"/>
</dbReference>
<dbReference type="CDD" id="cd00085">
    <property type="entry name" value="HNHc"/>
    <property type="match status" value="1"/>
</dbReference>
<dbReference type="PANTHER" id="PTHR37827:SF1">
    <property type="entry name" value="HNH DOMAIN-CONTAINING PROTEIN"/>
    <property type="match status" value="1"/>
</dbReference>
<evidence type="ECO:0000313" key="1">
    <source>
        <dbReference type="EMBL" id="MCD2516034.1"/>
    </source>
</evidence>
<dbReference type="GO" id="GO:0004519">
    <property type="term" value="F:endonuclease activity"/>
    <property type="evidence" value="ECO:0007669"/>
    <property type="project" value="UniProtKB-KW"/>
</dbReference>
<gene>
    <name evidence="1" type="ORF">LQ564_06865</name>
</gene>
<dbReference type="PANTHER" id="PTHR37827">
    <property type="entry name" value="TUDOR DOMAIN-CONTAINING PROTEIN"/>
    <property type="match status" value="1"/>
</dbReference>
<reference evidence="1" key="1">
    <citation type="submission" date="2021-11" db="EMBL/GenBank/DDBJ databases">
        <title>The complete genome of Massilia sp sp. G4R7.</title>
        <authorList>
            <person name="Liu L."/>
            <person name="Yue J."/>
            <person name="Yuan J."/>
            <person name="Yang F."/>
            <person name="Li L."/>
        </authorList>
    </citation>
    <scope>NUCLEOTIDE SEQUENCE</scope>
    <source>
        <strain evidence="1">G4R7</strain>
    </source>
</reference>